<dbReference type="PANTHER" id="PTHR33303:SF2">
    <property type="entry name" value="COA-BINDING DOMAIN-CONTAINING PROTEIN"/>
    <property type="match status" value="1"/>
</dbReference>
<gene>
    <name evidence="2" type="ORF">ACJDUG_14215</name>
</gene>
<dbReference type="InterPro" id="IPR036291">
    <property type="entry name" value="NAD(P)-bd_dom_sf"/>
</dbReference>
<protein>
    <submittedName>
        <fullName evidence="2">CoA-binding protein</fullName>
    </submittedName>
</protein>
<proteinExistence type="predicted"/>
<accession>A0ABW8T6U3</accession>
<dbReference type="Proteomes" id="UP001623591">
    <property type="component" value="Unassembled WGS sequence"/>
</dbReference>
<feature type="domain" description="CoA-binding" evidence="1">
    <location>
        <begin position="10"/>
        <end position="120"/>
    </location>
</feature>
<dbReference type="EMBL" id="JBJHZZ010000013">
    <property type="protein sequence ID" value="MFL0248112.1"/>
    <property type="molecule type" value="Genomic_DNA"/>
</dbReference>
<reference evidence="2 3" key="1">
    <citation type="submission" date="2024-11" db="EMBL/GenBank/DDBJ databases">
        <authorList>
            <person name="Heng Y.C."/>
            <person name="Lim A.C.H."/>
            <person name="Lee J.K.Y."/>
            <person name="Kittelmann S."/>
        </authorList>
    </citation>
    <scope>NUCLEOTIDE SEQUENCE [LARGE SCALE GENOMIC DNA]</scope>
    <source>
        <strain evidence="2 3">WILCCON 0185</strain>
    </source>
</reference>
<dbReference type="SUPFAM" id="SSF51735">
    <property type="entry name" value="NAD(P)-binding Rossmann-fold domains"/>
    <property type="match status" value="1"/>
</dbReference>
<comment type="caution">
    <text evidence="2">The sequence shown here is derived from an EMBL/GenBank/DDBJ whole genome shotgun (WGS) entry which is preliminary data.</text>
</comment>
<evidence type="ECO:0000259" key="1">
    <source>
        <dbReference type="Pfam" id="PF13380"/>
    </source>
</evidence>
<organism evidence="2 3">
    <name type="scientific">Candidatus Clostridium stratigraminis</name>
    <dbReference type="NCBI Taxonomy" id="3381661"/>
    <lineage>
        <taxon>Bacteria</taxon>
        <taxon>Bacillati</taxon>
        <taxon>Bacillota</taxon>
        <taxon>Clostridia</taxon>
        <taxon>Eubacteriales</taxon>
        <taxon>Clostridiaceae</taxon>
        <taxon>Clostridium</taxon>
    </lineage>
</organism>
<evidence type="ECO:0000313" key="2">
    <source>
        <dbReference type="EMBL" id="MFL0248112.1"/>
    </source>
</evidence>
<dbReference type="InterPro" id="IPR003781">
    <property type="entry name" value="CoA-bd"/>
</dbReference>
<dbReference type="RefSeq" id="WP_406770543.1">
    <property type="nucleotide sequence ID" value="NZ_JBJHZZ010000013.1"/>
</dbReference>
<evidence type="ECO:0000313" key="3">
    <source>
        <dbReference type="Proteomes" id="UP001623591"/>
    </source>
</evidence>
<keyword evidence="3" id="KW-1185">Reference proteome</keyword>
<dbReference type="Gene3D" id="3.40.50.720">
    <property type="entry name" value="NAD(P)-binding Rossmann-like Domain"/>
    <property type="match status" value="1"/>
</dbReference>
<dbReference type="Pfam" id="PF13380">
    <property type="entry name" value="CoA_binding_2"/>
    <property type="match status" value="1"/>
</dbReference>
<name>A0ABW8T6U3_9CLOT</name>
<sequence length="127" mass="14071">MQAQELLNFKNWVVVGDVLNSSKYASRILSSLKNEGFNVEGINPGDTTGGIYKSLKEVNYVIDVVDLCINPISGLKILEEIKDLGINKVLIQPGAESVDINEYCKNNEITAMEGCALVELSFYKRKQ</sequence>
<dbReference type="PANTHER" id="PTHR33303">
    <property type="entry name" value="CYTOPLASMIC PROTEIN-RELATED"/>
    <property type="match status" value="1"/>
</dbReference>